<dbReference type="FunFam" id="3.90.1860.10:FF:000001">
    <property type="entry name" value="tRNA-splicing ligase RtcB homolog"/>
    <property type="match status" value="1"/>
</dbReference>
<feature type="binding site" evidence="12">
    <location>
        <position position="93"/>
    </location>
    <ligand>
        <name>Mn(2+)</name>
        <dbReference type="ChEBI" id="CHEBI:29035"/>
        <label>1</label>
    </ligand>
</feature>
<comment type="catalytic activity">
    <reaction evidence="9">
        <text>a 3'-end 2',3'-cyclophospho-ribonucleotide-RNA + a 5'-end dephospho-ribonucleoside-RNA + GTP + H2O = a ribonucleotidyl-ribonucleotide-RNA + GMP + diphosphate + H(+)</text>
        <dbReference type="Rhea" id="RHEA:68080"/>
        <dbReference type="Rhea" id="RHEA-COMP:10464"/>
        <dbReference type="Rhea" id="RHEA-COMP:13936"/>
        <dbReference type="Rhea" id="RHEA-COMP:17355"/>
        <dbReference type="ChEBI" id="CHEBI:15377"/>
        <dbReference type="ChEBI" id="CHEBI:15378"/>
        <dbReference type="ChEBI" id="CHEBI:33019"/>
        <dbReference type="ChEBI" id="CHEBI:37565"/>
        <dbReference type="ChEBI" id="CHEBI:58115"/>
        <dbReference type="ChEBI" id="CHEBI:83064"/>
        <dbReference type="ChEBI" id="CHEBI:138284"/>
        <dbReference type="ChEBI" id="CHEBI:173118"/>
        <dbReference type="EC" id="6.5.1.8"/>
    </reaction>
</comment>
<evidence type="ECO:0000256" key="2">
    <source>
        <dbReference type="ARBA" id="ARBA00022598"/>
    </source>
</evidence>
<dbReference type="PANTHER" id="PTHR11118:SF1">
    <property type="entry name" value="RNA-SPLICING LIGASE RTCB HOMOLOG"/>
    <property type="match status" value="1"/>
</dbReference>
<keyword evidence="3 12" id="KW-0479">Metal-binding</keyword>
<gene>
    <name evidence="13" type="primary">rtcB</name>
    <name evidence="14" type="ORF">C3Y92_11750</name>
</gene>
<evidence type="ECO:0000313" key="14">
    <source>
        <dbReference type="EMBL" id="QAZ67857.1"/>
    </source>
</evidence>
<comment type="subunit">
    <text evidence="13">Monomer.</text>
</comment>
<dbReference type="SUPFAM" id="SSF103365">
    <property type="entry name" value="Hypothetical protein PH1602"/>
    <property type="match status" value="1"/>
</dbReference>
<feature type="binding site" evidence="12">
    <location>
        <position position="232"/>
    </location>
    <ligand>
        <name>Mn(2+)</name>
        <dbReference type="ChEBI" id="CHEBI:29035"/>
        <label>2</label>
    </ligand>
</feature>
<dbReference type="GO" id="GO:0003972">
    <property type="term" value="F:RNA ligase (ATP) activity"/>
    <property type="evidence" value="ECO:0007669"/>
    <property type="project" value="TreeGrafter"/>
</dbReference>
<dbReference type="PANTHER" id="PTHR11118">
    <property type="entry name" value="RNA-SPLICING LIGASE RTCB HOMOLOG"/>
    <property type="match status" value="1"/>
</dbReference>
<evidence type="ECO:0000256" key="12">
    <source>
        <dbReference type="PIRSR" id="PIRSR601233-3"/>
    </source>
</evidence>
<evidence type="ECO:0000256" key="3">
    <source>
        <dbReference type="ARBA" id="ARBA00022723"/>
    </source>
</evidence>
<evidence type="ECO:0000313" key="15">
    <source>
        <dbReference type="Proteomes" id="UP000293296"/>
    </source>
</evidence>
<keyword evidence="5" id="KW-0692">RNA repair</keyword>
<evidence type="ECO:0000256" key="4">
    <source>
        <dbReference type="ARBA" id="ARBA00022741"/>
    </source>
</evidence>
<dbReference type="Proteomes" id="UP000293296">
    <property type="component" value="Chromosome"/>
</dbReference>
<comment type="similarity">
    <text evidence="1 13">Belongs to the RtcB family.</text>
</comment>
<comment type="cofactor">
    <cofactor evidence="12 13">
        <name>Mn(2+)</name>
        <dbReference type="ChEBI" id="CHEBI:29035"/>
    </cofactor>
    <text evidence="12 13">Binds 2 manganese ions per subunit.</text>
</comment>
<dbReference type="GO" id="GO:0170057">
    <property type="term" value="F:RNA ligase (GTP) activity"/>
    <property type="evidence" value="ECO:0007669"/>
    <property type="project" value="UniProtKB-EC"/>
</dbReference>
<feature type="binding site" evidence="11">
    <location>
        <begin position="322"/>
        <end position="323"/>
    </location>
    <ligand>
        <name>GMP</name>
        <dbReference type="ChEBI" id="CHEBI:58115"/>
    </ligand>
</feature>
<dbReference type="GO" id="GO:0046872">
    <property type="term" value="F:metal ion binding"/>
    <property type="evidence" value="ECO:0007669"/>
    <property type="project" value="UniProtKB-UniRule"/>
</dbReference>
<dbReference type="InterPro" id="IPR001233">
    <property type="entry name" value="RtcB"/>
</dbReference>
<keyword evidence="2 13" id="KW-0436">Ligase</keyword>
<feature type="binding site" evidence="11">
    <location>
        <position position="378"/>
    </location>
    <ligand>
        <name>GMP</name>
        <dbReference type="ChEBI" id="CHEBI:58115"/>
    </ligand>
</feature>
<dbReference type="InterPro" id="IPR036025">
    <property type="entry name" value="RtcB-like_sf"/>
</dbReference>
<feature type="active site" description="GMP-histidine intermediate" evidence="10">
    <location>
        <position position="397"/>
    </location>
</feature>
<accession>A0A4P6HL07</accession>
<evidence type="ECO:0000256" key="5">
    <source>
        <dbReference type="ARBA" id="ARBA00022800"/>
    </source>
</evidence>
<name>A0A4P6HL07_9BACT</name>
<keyword evidence="4 11" id="KW-0547">Nucleotide-binding</keyword>
<evidence type="ECO:0000256" key="9">
    <source>
        <dbReference type="ARBA" id="ARBA00049514"/>
    </source>
</evidence>
<keyword evidence="6 11" id="KW-0342">GTP-binding</keyword>
<reference evidence="14 15" key="1">
    <citation type="submission" date="2018-02" db="EMBL/GenBank/DDBJ databases">
        <title>Genome sequence of Desulfovibrio carbinolicus DSM 3852.</title>
        <authorList>
            <person name="Wilbanks E."/>
            <person name="Skennerton C.T."/>
            <person name="Orphan V.J."/>
        </authorList>
    </citation>
    <scope>NUCLEOTIDE SEQUENCE [LARGE SCALE GENOMIC DNA]</scope>
    <source>
        <strain evidence="14 15">DSM 3852</strain>
    </source>
</reference>
<dbReference type="GO" id="GO:0006396">
    <property type="term" value="P:RNA processing"/>
    <property type="evidence" value="ECO:0007669"/>
    <property type="project" value="InterPro"/>
</dbReference>
<feature type="binding site" evidence="11">
    <location>
        <begin position="397"/>
        <end position="400"/>
    </location>
    <ligand>
        <name>GMP</name>
        <dbReference type="ChEBI" id="CHEBI:58115"/>
    </ligand>
</feature>
<evidence type="ECO:0000256" key="6">
    <source>
        <dbReference type="ARBA" id="ARBA00023134"/>
    </source>
</evidence>
<evidence type="ECO:0000256" key="13">
    <source>
        <dbReference type="RuleBase" id="RU371113"/>
    </source>
</evidence>
<dbReference type="GO" id="GO:0005525">
    <property type="term" value="F:GTP binding"/>
    <property type="evidence" value="ECO:0007669"/>
    <property type="project" value="UniProtKB-KW"/>
</dbReference>
<evidence type="ECO:0000256" key="1">
    <source>
        <dbReference type="ARBA" id="ARBA00008071"/>
    </source>
</evidence>
<keyword evidence="7 12" id="KW-0464">Manganese</keyword>
<organism evidence="14 15">
    <name type="scientific">Solidesulfovibrio carbinolicus</name>
    <dbReference type="NCBI Taxonomy" id="296842"/>
    <lineage>
        <taxon>Bacteria</taxon>
        <taxon>Pseudomonadati</taxon>
        <taxon>Thermodesulfobacteriota</taxon>
        <taxon>Desulfovibrionia</taxon>
        <taxon>Desulfovibrionales</taxon>
        <taxon>Desulfovibrionaceae</taxon>
        <taxon>Solidesulfovibrio</taxon>
    </lineage>
</organism>
<dbReference type="OrthoDB" id="9802323at2"/>
<dbReference type="GO" id="GO:0042245">
    <property type="term" value="P:RNA repair"/>
    <property type="evidence" value="ECO:0007669"/>
    <property type="project" value="UniProtKB-KW"/>
</dbReference>
<evidence type="ECO:0000256" key="11">
    <source>
        <dbReference type="PIRSR" id="PIRSR601233-2"/>
    </source>
</evidence>
<protein>
    <recommendedName>
        <fullName evidence="13">tRNA-splicing ligase RtcB</fullName>
        <ecNumber evidence="13">6.5.1.-</ecNumber>
    </recommendedName>
</protein>
<evidence type="ECO:0000256" key="7">
    <source>
        <dbReference type="ARBA" id="ARBA00023211"/>
    </source>
</evidence>
<dbReference type="AlphaFoldDB" id="A0A4P6HL07"/>
<feature type="binding site" evidence="12">
    <location>
        <position position="322"/>
    </location>
    <ligand>
        <name>Mn(2+)</name>
        <dbReference type="ChEBI" id="CHEBI:29035"/>
        <label>2</label>
    </ligand>
</feature>
<feature type="binding site" evidence="11">
    <location>
        <position position="473"/>
    </location>
    <ligand>
        <name>GMP</name>
        <dbReference type="ChEBI" id="CHEBI:58115"/>
    </ligand>
</feature>
<keyword evidence="15" id="KW-1185">Reference proteome</keyword>
<dbReference type="RefSeq" id="WP_129352824.1">
    <property type="nucleotide sequence ID" value="NZ_CP026538.1"/>
</dbReference>
<dbReference type="KEGG" id="dcb:C3Y92_11750"/>
<feature type="binding site" evidence="11">
    <location>
        <begin position="371"/>
        <end position="374"/>
    </location>
    <ligand>
        <name>GMP</name>
        <dbReference type="ChEBI" id="CHEBI:58115"/>
    </ligand>
</feature>
<feature type="binding site" evidence="11">
    <location>
        <begin position="200"/>
        <end position="204"/>
    </location>
    <ligand>
        <name>GMP</name>
        <dbReference type="ChEBI" id="CHEBI:58115"/>
    </ligand>
</feature>
<proteinExistence type="inferred from homology"/>
<dbReference type="EC" id="6.5.1.-" evidence="13"/>
<comment type="catalytic activity">
    <reaction evidence="8">
        <text>a 3'-end 3'-phospho-ribonucleotide-RNA + a 5'-end dephospho-ribonucleoside-RNA + GTP = a ribonucleotidyl-ribonucleotide-RNA + GMP + diphosphate</text>
        <dbReference type="Rhea" id="RHEA:68076"/>
        <dbReference type="Rhea" id="RHEA-COMP:10463"/>
        <dbReference type="Rhea" id="RHEA-COMP:13936"/>
        <dbReference type="Rhea" id="RHEA-COMP:17355"/>
        <dbReference type="ChEBI" id="CHEBI:33019"/>
        <dbReference type="ChEBI" id="CHEBI:37565"/>
        <dbReference type="ChEBI" id="CHEBI:58115"/>
        <dbReference type="ChEBI" id="CHEBI:83062"/>
        <dbReference type="ChEBI" id="CHEBI:138284"/>
        <dbReference type="ChEBI" id="CHEBI:173118"/>
        <dbReference type="EC" id="6.5.1.8"/>
    </reaction>
</comment>
<dbReference type="Gene3D" id="3.90.1860.10">
    <property type="entry name" value="tRNA-splicing ligase RtcB"/>
    <property type="match status" value="1"/>
</dbReference>
<evidence type="ECO:0000256" key="10">
    <source>
        <dbReference type="PIRSR" id="PIRSR601233-1"/>
    </source>
</evidence>
<evidence type="ECO:0000256" key="8">
    <source>
        <dbReference type="ARBA" id="ARBA00047746"/>
    </source>
</evidence>
<sequence>MARLIPINTFTWELPQTGTMRVPAVFYGDKAAAKALEADVIRQLANVASLPGVVGPVVALPDAHPGFGFPIGCVAAFDPEAGGVVSAGGVGFDIACGVRTLLTDLSVEDVAPARDRIADALFARVPCGVGQGGALRLSDKDMDRMLRGGGAWAVGQGYGEAADLTRCEEGGTMAGADPGQVSAMAKDRQRDELGSLGSGNHYLEVQWVEDILDRASADAYGLRPGQVVVSIHCGSRGLGHQVATDHMAAMRRAAPGHGIALPDPDLACAPIASAEGQAYLGAMRAAVNCALAGRQVITHLVREVFGELFPGCRLPLLFDVSHNTCKAERHAVSGRPRTLYVHRKGATRAYGPGQADLPDFCRNVGQPVIIGGSMGTASYVLAGGARAGELSFASACHGAGRAMGRKQAAKSFPSRKVLAELERVGVVLRAKSFKGIGEEAPGAYKDIDAAAAAAQALGLAVKTARLRPLACIKG</sequence>
<feature type="binding site" evidence="12">
    <location>
        <position position="201"/>
    </location>
    <ligand>
        <name>Mn(2+)</name>
        <dbReference type="ChEBI" id="CHEBI:29035"/>
        <label>1</label>
    </ligand>
</feature>
<dbReference type="Pfam" id="PF01139">
    <property type="entry name" value="RtcB"/>
    <property type="match status" value="1"/>
</dbReference>
<dbReference type="EMBL" id="CP026538">
    <property type="protein sequence ID" value="QAZ67857.1"/>
    <property type="molecule type" value="Genomic_DNA"/>
</dbReference>